<dbReference type="EMBL" id="GL732560">
    <property type="protein sequence ID" value="EFX77870.1"/>
    <property type="molecule type" value="Genomic_DNA"/>
</dbReference>
<dbReference type="GO" id="GO:0042795">
    <property type="term" value="P:snRNA transcription by RNA polymerase II"/>
    <property type="evidence" value="ECO:0000318"/>
    <property type="project" value="GO_Central"/>
</dbReference>
<dbReference type="OrthoDB" id="6347908at2759"/>
<dbReference type="GO" id="GO:0042796">
    <property type="term" value="P:snRNA transcription by RNA polymerase III"/>
    <property type="evidence" value="ECO:0000318"/>
    <property type="project" value="GO_Central"/>
</dbReference>
<evidence type="ECO:0008006" key="4">
    <source>
        <dbReference type="Google" id="ProtNLM"/>
    </source>
</evidence>
<dbReference type="HOGENOM" id="CLU_947517_0_0_1"/>
<feature type="region of interest" description="Disordered" evidence="1">
    <location>
        <begin position="261"/>
        <end position="294"/>
    </location>
</feature>
<dbReference type="GO" id="GO:0043565">
    <property type="term" value="F:sequence-specific DNA binding"/>
    <property type="evidence" value="ECO:0000318"/>
    <property type="project" value="GO_Central"/>
</dbReference>
<dbReference type="PhylomeDB" id="E9GRR2"/>
<dbReference type="Proteomes" id="UP000000305">
    <property type="component" value="Unassembled WGS sequence"/>
</dbReference>
<dbReference type="InParanoid" id="E9GRR2"/>
<dbReference type="STRING" id="6669.E9GRR2"/>
<name>E9GRR2_DAPPU</name>
<gene>
    <name evidence="2" type="ORF">DAPPUDRAFT_225553</name>
</gene>
<dbReference type="AlphaFoldDB" id="E9GRR2"/>
<keyword evidence="3" id="KW-1185">Reference proteome</keyword>
<evidence type="ECO:0000313" key="2">
    <source>
        <dbReference type="EMBL" id="EFX77870.1"/>
    </source>
</evidence>
<dbReference type="eggNOG" id="KOG4746">
    <property type="taxonomic scope" value="Eukaryota"/>
</dbReference>
<protein>
    <recommendedName>
        <fullName evidence="4">snRNA-activating protein complex subunit 1</fullName>
    </recommendedName>
</protein>
<dbReference type="PANTHER" id="PTHR15131:SF3">
    <property type="entry name" value="SNRNA-ACTIVATING PROTEIN COMPLEX SUBUNIT 1"/>
    <property type="match status" value="1"/>
</dbReference>
<dbReference type="PANTHER" id="PTHR15131">
    <property type="entry name" value="SMALL NUCLEAR RNA ACTIVATING COMPLEX, POLYPEPTIDE 1"/>
    <property type="match status" value="1"/>
</dbReference>
<proteinExistence type="predicted"/>
<dbReference type="Pfam" id="PF09808">
    <property type="entry name" value="SNAPC1"/>
    <property type="match status" value="1"/>
</dbReference>
<dbReference type="GO" id="GO:0019185">
    <property type="term" value="C:snRNA-activating protein complex"/>
    <property type="evidence" value="ECO:0000318"/>
    <property type="project" value="GO_Central"/>
</dbReference>
<reference evidence="2 3" key="1">
    <citation type="journal article" date="2011" name="Science">
        <title>The ecoresponsive genome of Daphnia pulex.</title>
        <authorList>
            <person name="Colbourne J.K."/>
            <person name="Pfrender M.E."/>
            <person name="Gilbert D."/>
            <person name="Thomas W.K."/>
            <person name="Tucker A."/>
            <person name="Oakley T.H."/>
            <person name="Tokishita S."/>
            <person name="Aerts A."/>
            <person name="Arnold G.J."/>
            <person name="Basu M.K."/>
            <person name="Bauer D.J."/>
            <person name="Caceres C.E."/>
            <person name="Carmel L."/>
            <person name="Casola C."/>
            <person name="Choi J.H."/>
            <person name="Detter J.C."/>
            <person name="Dong Q."/>
            <person name="Dusheyko S."/>
            <person name="Eads B.D."/>
            <person name="Frohlich T."/>
            <person name="Geiler-Samerotte K.A."/>
            <person name="Gerlach D."/>
            <person name="Hatcher P."/>
            <person name="Jogdeo S."/>
            <person name="Krijgsveld J."/>
            <person name="Kriventseva E.V."/>
            <person name="Kultz D."/>
            <person name="Laforsch C."/>
            <person name="Lindquist E."/>
            <person name="Lopez J."/>
            <person name="Manak J.R."/>
            <person name="Muller J."/>
            <person name="Pangilinan J."/>
            <person name="Patwardhan R.P."/>
            <person name="Pitluck S."/>
            <person name="Pritham E.J."/>
            <person name="Rechtsteiner A."/>
            <person name="Rho M."/>
            <person name="Rogozin I.B."/>
            <person name="Sakarya O."/>
            <person name="Salamov A."/>
            <person name="Schaack S."/>
            <person name="Shapiro H."/>
            <person name="Shiga Y."/>
            <person name="Skalitzky C."/>
            <person name="Smith Z."/>
            <person name="Souvorov A."/>
            <person name="Sung W."/>
            <person name="Tang Z."/>
            <person name="Tsuchiya D."/>
            <person name="Tu H."/>
            <person name="Vos H."/>
            <person name="Wang M."/>
            <person name="Wolf Y.I."/>
            <person name="Yamagata H."/>
            <person name="Yamada T."/>
            <person name="Ye Y."/>
            <person name="Shaw J.R."/>
            <person name="Andrews J."/>
            <person name="Crease T.J."/>
            <person name="Tang H."/>
            <person name="Lucas S.M."/>
            <person name="Robertson H.M."/>
            <person name="Bork P."/>
            <person name="Koonin E.V."/>
            <person name="Zdobnov E.M."/>
            <person name="Grigoriev I.V."/>
            <person name="Lynch M."/>
            <person name="Boore J.L."/>
        </authorList>
    </citation>
    <scope>NUCLEOTIDE SEQUENCE [LARGE SCALE GENOMIC DNA]</scope>
</reference>
<dbReference type="OMA" id="AMDENEC"/>
<dbReference type="FunCoup" id="E9GRR2">
    <property type="interactions" value="1"/>
</dbReference>
<dbReference type="KEGG" id="dpx:DAPPUDRAFT_225553"/>
<organism evidence="2 3">
    <name type="scientific">Daphnia pulex</name>
    <name type="common">Water flea</name>
    <dbReference type="NCBI Taxonomy" id="6669"/>
    <lineage>
        <taxon>Eukaryota</taxon>
        <taxon>Metazoa</taxon>
        <taxon>Ecdysozoa</taxon>
        <taxon>Arthropoda</taxon>
        <taxon>Crustacea</taxon>
        <taxon>Branchiopoda</taxon>
        <taxon>Diplostraca</taxon>
        <taxon>Cladocera</taxon>
        <taxon>Anomopoda</taxon>
        <taxon>Daphniidae</taxon>
        <taxon>Daphnia</taxon>
    </lineage>
</organism>
<accession>E9GRR2</accession>
<sequence length="294" mass="32903">MLDDAIVAIGSANDCDILVEKFSQSESLSFADFARVWKASHFELIFCGRSSEELPLLASELLAIAKAIILNVNKEFASRVGGLYLMYGLYFTQKAKSKIRLTLSEFKEFMKFTCELKEQNNMDAEFIFQKLFIAKAFLFCACSTPNKYIQMNKKCQSEEDVGNAMDENECRLIGCEGLSSNSLRNVDLLHSKYEELKPQIAGFVTTSSSAAPSKNFPSEIQAILDAFKSDIAKIKNNGTKQGKPTSVAEEVNQGVIRRRIVNSSFQSQSRSRRMPVDVTSMDSARKSSKSKRDH</sequence>
<evidence type="ECO:0000313" key="3">
    <source>
        <dbReference type="Proteomes" id="UP000000305"/>
    </source>
</evidence>
<evidence type="ECO:0000256" key="1">
    <source>
        <dbReference type="SAM" id="MobiDB-lite"/>
    </source>
</evidence>
<dbReference type="InterPro" id="IPR019188">
    <property type="entry name" value="SNAPC1"/>
</dbReference>